<evidence type="ECO:0000256" key="2">
    <source>
        <dbReference type="PROSITE-ProRule" id="PRU00278"/>
    </source>
</evidence>
<evidence type="ECO:0000256" key="1">
    <source>
        <dbReference type="ARBA" id="ARBA00007656"/>
    </source>
</evidence>
<organism evidence="5 6">
    <name type="scientific">Xanthomonas pisi</name>
    <dbReference type="NCBI Taxonomy" id="56457"/>
    <lineage>
        <taxon>Bacteria</taxon>
        <taxon>Pseudomonadati</taxon>
        <taxon>Pseudomonadota</taxon>
        <taxon>Gammaproteobacteria</taxon>
        <taxon>Lysobacterales</taxon>
        <taxon>Lysobacteraceae</taxon>
        <taxon>Xanthomonas</taxon>
    </lineage>
</organism>
<reference evidence="6" key="1">
    <citation type="submission" date="2016-08" db="EMBL/GenBank/DDBJ databases">
        <authorList>
            <person name="Merda D."/>
            <person name="Briand M."/>
            <person name="Taghouti G."/>
            <person name="Carrere S."/>
            <person name="Gouzy J."/>
            <person name="Portier P."/>
            <person name="Jacques M.-A."/>
            <person name="Fischer-Le Saux M."/>
        </authorList>
    </citation>
    <scope>NUCLEOTIDE SEQUENCE [LARGE SCALE GENOMIC DNA]</scope>
    <source>
        <strain evidence="6">CFBP4643</strain>
    </source>
</reference>
<dbReference type="OrthoDB" id="14196at2"/>
<dbReference type="InterPro" id="IPR023058">
    <property type="entry name" value="PPIase_PpiC_CS"/>
</dbReference>
<comment type="similarity">
    <text evidence="1">Belongs to the PpiC/parvulin rotamase family.</text>
</comment>
<keyword evidence="2 5" id="KW-0413">Isomerase</keyword>
<evidence type="ECO:0000256" key="3">
    <source>
        <dbReference type="SAM" id="SignalP"/>
    </source>
</evidence>
<comment type="caution">
    <text evidence="5">The sequence shown here is derived from an EMBL/GenBank/DDBJ whole genome shotgun (WGS) entry which is preliminary data.</text>
</comment>
<keyword evidence="6" id="KW-1185">Reference proteome</keyword>
<evidence type="ECO:0000313" key="5">
    <source>
        <dbReference type="EMBL" id="PPU67555.1"/>
    </source>
</evidence>
<feature type="chain" id="PRO_5015696595" evidence="3">
    <location>
        <begin position="25"/>
        <end position="296"/>
    </location>
</feature>
<dbReference type="InterPro" id="IPR000297">
    <property type="entry name" value="PPIase_PpiC"/>
</dbReference>
<evidence type="ECO:0000259" key="4">
    <source>
        <dbReference type="PROSITE" id="PS50198"/>
    </source>
</evidence>
<sequence length="296" mass="31663">MFPIRFFSAALALSLIASTSLAQAADVTASTGVRPRSGAVLQIGKQSFSAPEYRALALADLPQGSNPTTAADPAFVREFADRLLLVEQARQADVQDDPAVAARIRQATDAILVNAMQARAYQSAHIDAGQVQAQFDAHPHDYDEVRMSHLFVALDPQGDARRGHTLSDAQAAARAQQLKQQLDAGTPFAELAIRESDDASTASEGGQLSSIFLRNVADVFVSSVQGLAVGQVSAPVRGPQGYHLIRVDARTPATFETARGQIEVQLREQAASAAMERLRQANPLQFDHATLEAALR</sequence>
<dbReference type="PROSITE" id="PS01096">
    <property type="entry name" value="PPIC_PPIASE_1"/>
    <property type="match status" value="1"/>
</dbReference>
<feature type="signal peptide" evidence="3">
    <location>
        <begin position="1"/>
        <end position="24"/>
    </location>
</feature>
<dbReference type="AlphaFoldDB" id="A0A2S7D134"/>
<dbReference type="PANTHER" id="PTHR47245">
    <property type="entry name" value="PEPTIDYLPROLYL ISOMERASE"/>
    <property type="match status" value="1"/>
</dbReference>
<dbReference type="PANTHER" id="PTHR47245:SF3">
    <property type="entry name" value="PEPTIDYL-PROLYL CIS-TRANS ISOMERASE, PPIC-TYPE-RELATED"/>
    <property type="match status" value="1"/>
</dbReference>
<proteinExistence type="inferred from homology"/>
<feature type="domain" description="PpiC" evidence="4">
    <location>
        <begin position="142"/>
        <end position="249"/>
    </location>
</feature>
<dbReference type="GO" id="GO:0003755">
    <property type="term" value="F:peptidyl-prolyl cis-trans isomerase activity"/>
    <property type="evidence" value="ECO:0007669"/>
    <property type="project" value="UniProtKB-KW"/>
</dbReference>
<dbReference type="Proteomes" id="UP000238191">
    <property type="component" value="Unassembled WGS sequence"/>
</dbReference>
<keyword evidence="3" id="KW-0732">Signal</keyword>
<dbReference type="InterPro" id="IPR046357">
    <property type="entry name" value="PPIase_dom_sf"/>
</dbReference>
<protein>
    <submittedName>
        <fullName evidence="5">Peptidylprolyl isomerase</fullName>
    </submittedName>
</protein>
<dbReference type="EMBL" id="MDEI01000012">
    <property type="protein sequence ID" value="PPU67555.1"/>
    <property type="molecule type" value="Genomic_DNA"/>
</dbReference>
<dbReference type="RefSeq" id="WP_046965171.1">
    <property type="nucleotide sequence ID" value="NZ_MDEI01000012.1"/>
</dbReference>
<dbReference type="Gene3D" id="3.10.50.40">
    <property type="match status" value="1"/>
</dbReference>
<dbReference type="Pfam" id="PF00639">
    <property type="entry name" value="Rotamase"/>
    <property type="match status" value="1"/>
</dbReference>
<accession>A0A2S7D134</accession>
<gene>
    <name evidence="5" type="ORF">XpiCFBP4643_15100</name>
</gene>
<dbReference type="SUPFAM" id="SSF54534">
    <property type="entry name" value="FKBP-like"/>
    <property type="match status" value="1"/>
</dbReference>
<dbReference type="InterPro" id="IPR050245">
    <property type="entry name" value="PrsA_foldase"/>
</dbReference>
<evidence type="ECO:0000313" key="6">
    <source>
        <dbReference type="Proteomes" id="UP000238191"/>
    </source>
</evidence>
<keyword evidence="2" id="KW-0697">Rotamase</keyword>
<name>A0A2S7D134_9XANT</name>
<dbReference type="PROSITE" id="PS50198">
    <property type="entry name" value="PPIC_PPIASE_2"/>
    <property type="match status" value="1"/>
</dbReference>